<feature type="domain" description="ABC transmembrane type-2" evidence="6">
    <location>
        <begin position="53"/>
        <end position="285"/>
    </location>
</feature>
<dbReference type="PANTHER" id="PTHR43229:SF2">
    <property type="entry name" value="NODULATION PROTEIN J"/>
    <property type="match status" value="1"/>
</dbReference>
<dbReference type="InterPro" id="IPR013525">
    <property type="entry name" value="ABC2_TM"/>
</dbReference>
<dbReference type="GO" id="GO:0043190">
    <property type="term" value="C:ATP-binding cassette (ABC) transporter complex"/>
    <property type="evidence" value="ECO:0007669"/>
    <property type="project" value="InterPro"/>
</dbReference>
<keyword evidence="3 5" id="KW-1133">Transmembrane helix</keyword>
<dbReference type="GO" id="GO:0140359">
    <property type="term" value="F:ABC-type transporter activity"/>
    <property type="evidence" value="ECO:0007669"/>
    <property type="project" value="InterPro"/>
</dbReference>
<evidence type="ECO:0000313" key="7">
    <source>
        <dbReference type="EMBL" id="BAH41418.1"/>
    </source>
</evidence>
<dbReference type="KEGG" id="bbe:BBR47_04410"/>
<evidence type="ECO:0000313" key="8">
    <source>
        <dbReference type="Proteomes" id="UP000001877"/>
    </source>
</evidence>
<evidence type="ECO:0000256" key="3">
    <source>
        <dbReference type="ARBA" id="ARBA00022989"/>
    </source>
</evidence>
<feature type="transmembrane region" description="Helical" evidence="5">
    <location>
        <begin position="149"/>
        <end position="167"/>
    </location>
</feature>
<reference evidence="7 8" key="1">
    <citation type="submission" date="2005-03" db="EMBL/GenBank/DDBJ databases">
        <title>Brevibacillus brevis strain 47, complete genome.</title>
        <authorList>
            <person name="Hosoyama A."/>
            <person name="Yamada R."/>
            <person name="Hongo Y."/>
            <person name="Terui Y."/>
            <person name="Ankai A."/>
            <person name="Masuyama W."/>
            <person name="Sekiguchi M."/>
            <person name="Takeda T."/>
            <person name="Asano K."/>
            <person name="Ohji S."/>
            <person name="Ichikawa N."/>
            <person name="Narita S."/>
            <person name="Aoki N."/>
            <person name="Miura H."/>
            <person name="Matsushita S."/>
            <person name="Sekigawa T."/>
            <person name="Yamagata H."/>
            <person name="Yoshikawa H."/>
            <person name="Udaka S."/>
            <person name="Tanikawa S."/>
            <person name="Fujita N."/>
        </authorList>
    </citation>
    <scope>NUCLEOTIDE SEQUENCE [LARGE SCALE GENOMIC DNA]</scope>
    <source>
        <strain evidence="8">47 / JCM 6285 / NBRC 100599</strain>
    </source>
</reference>
<dbReference type="InterPro" id="IPR047817">
    <property type="entry name" value="ABC2_TM_bact-type"/>
</dbReference>
<dbReference type="InterPro" id="IPR000412">
    <property type="entry name" value="ABC_2_transport"/>
</dbReference>
<feature type="transmembrane region" description="Helical" evidence="5">
    <location>
        <begin position="45"/>
        <end position="70"/>
    </location>
</feature>
<accession>C0ZJW7</accession>
<feature type="transmembrane region" description="Helical" evidence="5">
    <location>
        <begin position="264"/>
        <end position="282"/>
    </location>
</feature>
<keyword evidence="4 5" id="KW-0472">Membrane</keyword>
<proteinExistence type="inferred from homology"/>
<comment type="similarity">
    <text evidence="5">Belongs to the ABC-2 integral membrane protein family.</text>
</comment>
<keyword evidence="8" id="KW-1185">Reference proteome</keyword>
<feature type="transmembrane region" description="Helical" evidence="5">
    <location>
        <begin position="173"/>
        <end position="198"/>
    </location>
</feature>
<evidence type="ECO:0000256" key="2">
    <source>
        <dbReference type="ARBA" id="ARBA00022692"/>
    </source>
</evidence>
<evidence type="ECO:0000256" key="4">
    <source>
        <dbReference type="ARBA" id="ARBA00023136"/>
    </source>
</evidence>
<dbReference type="PROSITE" id="PS51012">
    <property type="entry name" value="ABC_TM2"/>
    <property type="match status" value="1"/>
</dbReference>
<gene>
    <name evidence="7" type="ordered locus">BBR47_04410</name>
</gene>
<dbReference type="InterPro" id="IPR051784">
    <property type="entry name" value="Nod_factor_ABC_transporter"/>
</dbReference>
<dbReference type="PRINTS" id="PR00164">
    <property type="entry name" value="ABC2TRNSPORT"/>
</dbReference>
<name>C0ZJW7_BREBN</name>
<dbReference type="AlphaFoldDB" id="C0ZJW7"/>
<keyword evidence="5" id="KW-0813">Transport</keyword>
<dbReference type="PANTHER" id="PTHR43229">
    <property type="entry name" value="NODULATION PROTEIN J"/>
    <property type="match status" value="1"/>
</dbReference>
<evidence type="ECO:0000259" key="6">
    <source>
        <dbReference type="PROSITE" id="PS51012"/>
    </source>
</evidence>
<evidence type="ECO:0000256" key="1">
    <source>
        <dbReference type="ARBA" id="ARBA00004141"/>
    </source>
</evidence>
<feature type="transmembrane region" description="Helical" evidence="5">
    <location>
        <begin position="210"/>
        <end position="228"/>
    </location>
</feature>
<dbReference type="Proteomes" id="UP000001877">
    <property type="component" value="Chromosome"/>
</dbReference>
<feature type="transmembrane region" description="Helical" evidence="5">
    <location>
        <begin position="90"/>
        <end position="111"/>
    </location>
</feature>
<dbReference type="eggNOG" id="COG0842">
    <property type="taxonomic scope" value="Bacteria"/>
</dbReference>
<comment type="subcellular location">
    <subcellularLocation>
        <location evidence="5">Cell membrane</location>
        <topology evidence="5">Multi-pass membrane protein</topology>
    </subcellularLocation>
    <subcellularLocation>
        <location evidence="1">Membrane</location>
        <topology evidence="1">Multi-pass membrane protein</topology>
    </subcellularLocation>
</comment>
<dbReference type="EMBL" id="AP008955">
    <property type="protein sequence ID" value="BAH41418.1"/>
    <property type="molecule type" value="Genomic_DNA"/>
</dbReference>
<organism evidence="7 8">
    <name type="scientific">Brevibacillus brevis (strain 47 / JCM 6285 / NBRC 100599)</name>
    <dbReference type="NCBI Taxonomy" id="358681"/>
    <lineage>
        <taxon>Bacteria</taxon>
        <taxon>Bacillati</taxon>
        <taxon>Bacillota</taxon>
        <taxon>Bacilli</taxon>
        <taxon>Bacillales</taxon>
        <taxon>Paenibacillaceae</taxon>
        <taxon>Brevibacillus</taxon>
    </lineage>
</organism>
<evidence type="ECO:0000256" key="5">
    <source>
        <dbReference type="RuleBase" id="RU361157"/>
    </source>
</evidence>
<keyword evidence="2 5" id="KW-0812">Transmembrane</keyword>
<protein>
    <recommendedName>
        <fullName evidence="5">Transport permease protein</fullName>
    </recommendedName>
</protein>
<dbReference type="HOGENOM" id="CLU_089201_0_0_9"/>
<dbReference type="STRING" id="358681.BBR47_04410"/>
<sequence length="295" mass="32899">MSSSICLFPDLSLHLLHHIPQNGGNNVFHVAKATFIRNTRVMIRAYPWSFVIGHIFSGVYTVLFAFFAYHYVFAGQLDENFAHLAGSSDYLSYAILGGAFYAFAVSTLMNVSRSLITELREGTLEAVLLTPSLRRGYFLGNVAQQLMRTLFEFSVIVLVGALFGLTLSQTNVWSAVLVWILSTGAFFCQALVLGSLMLWFRDTYITQNTLFAVMAFVSGVTFPIPYLPEWVQPLGLIMPLAPALDAFRQCVIQGAPLHAVSPQLFHMTALSLVYLVMGVWGIRRMEKRVMESIFG</sequence>
<keyword evidence="5" id="KW-1003">Cell membrane</keyword>
<dbReference type="Pfam" id="PF01061">
    <property type="entry name" value="ABC2_membrane"/>
    <property type="match status" value="1"/>
</dbReference>